<accession>A0A022RU59</accession>
<name>A0A022RU59_ERYGU</name>
<dbReference type="PANTHER" id="PTHR45090:SF8">
    <property type="entry name" value="J DOMAIN-CONTAINING PROTEIN"/>
    <property type="match status" value="1"/>
</dbReference>
<dbReference type="PROSITE" id="PS50076">
    <property type="entry name" value="DNAJ_2"/>
    <property type="match status" value="1"/>
</dbReference>
<protein>
    <recommendedName>
        <fullName evidence="2">J domain-containing protein</fullName>
    </recommendedName>
</protein>
<dbReference type="GO" id="GO:0009507">
    <property type="term" value="C:chloroplast"/>
    <property type="evidence" value="ECO:0000318"/>
    <property type="project" value="GO_Central"/>
</dbReference>
<dbReference type="CDD" id="cd06257">
    <property type="entry name" value="DnaJ"/>
    <property type="match status" value="1"/>
</dbReference>
<dbReference type="EMBL" id="KI630241">
    <property type="protein sequence ID" value="EYU43604.1"/>
    <property type="molecule type" value="Genomic_DNA"/>
</dbReference>
<dbReference type="SUPFAM" id="SSF46565">
    <property type="entry name" value="Chaperone J-domain"/>
    <property type="match status" value="1"/>
</dbReference>
<gene>
    <name evidence="3" type="ORF">MIMGU_mgv1a025311mg</name>
</gene>
<dbReference type="InterPro" id="IPR053232">
    <property type="entry name" value="DnaJ_C/III_chloroplastic"/>
</dbReference>
<dbReference type="Gene3D" id="1.10.287.110">
    <property type="entry name" value="DnaJ domain"/>
    <property type="match status" value="1"/>
</dbReference>
<feature type="domain" description="J" evidence="2">
    <location>
        <begin position="9"/>
        <end position="77"/>
    </location>
</feature>
<dbReference type="Pfam" id="PF00226">
    <property type="entry name" value="DnaJ"/>
    <property type="match status" value="1"/>
</dbReference>
<evidence type="ECO:0000256" key="1">
    <source>
        <dbReference type="SAM" id="MobiDB-lite"/>
    </source>
</evidence>
<proteinExistence type="predicted"/>
<dbReference type="InterPro" id="IPR036869">
    <property type="entry name" value="J_dom_sf"/>
</dbReference>
<dbReference type="SMART" id="SM00271">
    <property type="entry name" value="DnaJ"/>
    <property type="match status" value="1"/>
</dbReference>
<evidence type="ECO:0000259" key="2">
    <source>
        <dbReference type="PROSITE" id="PS50076"/>
    </source>
</evidence>
<organism evidence="3 4">
    <name type="scientific">Erythranthe guttata</name>
    <name type="common">Yellow monkey flower</name>
    <name type="synonym">Mimulus guttatus</name>
    <dbReference type="NCBI Taxonomy" id="4155"/>
    <lineage>
        <taxon>Eukaryota</taxon>
        <taxon>Viridiplantae</taxon>
        <taxon>Streptophyta</taxon>
        <taxon>Embryophyta</taxon>
        <taxon>Tracheophyta</taxon>
        <taxon>Spermatophyta</taxon>
        <taxon>Magnoliopsida</taxon>
        <taxon>eudicotyledons</taxon>
        <taxon>Gunneridae</taxon>
        <taxon>Pentapetalae</taxon>
        <taxon>asterids</taxon>
        <taxon>lamiids</taxon>
        <taxon>Lamiales</taxon>
        <taxon>Phrymaceae</taxon>
        <taxon>Erythranthe</taxon>
    </lineage>
</organism>
<dbReference type="AlphaFoldDB" id="A0A022RU59"/>
<dbReference type="PRINTS" id="PR00625">
    <property type="entry name" value="JDOMAIN"/>
</dbReference>
<dbReference type="PANTHER" id="PTHR45090">
    <property type="entry name" value="CHAPERONE PROTEIN DNAJ 20 CHLOROPLASTIC"/>
    <property type="match status" value="1"/>
</dbReference>
<reference evidence="3 4" key="1">
    <citation type="journal article" date="2013" name="Proc. Natl. Acad. Sci. U.S.A.">
        <title>Fine-scale variation in meiotic recombination in Mimulus inferred from population shotgun sequencing.</title>
        <authorList>
            <person name="Hellsten U."/>
            <person name="Wright K.M."/>
            <person name="Jenkins J."/>
            <person name="Shu S."/>
            <person name="Yuan Y."/>
            <person name="Wessler S.R."/>
            <person name="Schmutz J."/>
            <person name="Willis J.H."/>
            <person name="Rokhsar D.S."/>
        </authorList>
    </citation>
    <scope>NUCLEOTIDE SEQUENCE [LARGE SCALE GENOMIC DNA]</scope>
    <source>
        <strain evidence="4">cv. DUN x IM62</strain>
    </source>
</reference>
<evidence type="ECO:0000313" key="3">
    <source>
        <dbReference type="EMBL" id="EYU43604.1"/>
    </source>
</evidence>
<feature type="region of interest" description="Disordered" evidence="1">
    <location>
        <begin position="96"/>
        <end position="116"/>
    </location>
</feature>
<dbReference type="InterPro" id="IPR001623">
    <property type="entry name" value="DnaJ_domain"/>
</dbReference>
<keyword evidence="4" id="KW-1185">Reference proteome</keyword>
<feature type="non-terminal residue" evidence="3">
    <location>
        <position position="1"/>
    </location>
</feature>
<dbReference type="Proteomes" id="UP000030748">
    <property type="component" value="Unassembled WGS sequence"/>
</dbReference>
<dbReference type="eggNOG" id="KOG0712">
    <property type="taxonomic scope" value="Eukaryota"/>
</dbReference>
<sequence length="116" mass="13409">VISCKATDEFKKELSALNSKSANVDQIKKAYRKMALRFHPDVCDPSKREESARMFIELNKAYTSLLNQEFQESDGFESGASRAKWEFQLSELKRKSRSKQVQSEGSWGCRMRAKHQ</sequence>
<dbReference type="STRING" id="4155.A0A022RU59"/>
<evidence type="ECO:0000313" key="4">
    <source>
        <dbReference type="Proteomes" id="UP000030748"/>
    </source>
</evidence>